<protein>
    <submittedName>
        <fullName evidence="7">Initiation-control protein</fullName>
    </submittedName>
</protein>
<sequence length="124" mass="14502">MLSLIDEGDFLNKRELYDGFSDLGAEAQKMIEKIELIKAEMTKVIEKNAELEIENQHLRAHLKELEEQKQSDEQSGLSKSRKNLEMLYEEGFHVCNVDSMYGTRRINDEPCVFCQDVIYGERRQ</sequence>
<evidence type="ECO:0000313" key="7">
    <source>
        <dbReference type="EMBL" id="KRL06562.1"/>
    </source>
</evidence>
<keyword evidence="5" id="KW-0236">DNA replication inhibitor</keyword>
<accession>A0A0R1MMK4</accession>
<name>A0A0R1MMK4_9LACO</name>
<feature type="coiled-coil region" evidence="6">
    <location>
        <begin position="34"/>
        <end position="75"/>
    </location>
</feature>
<keyword evidence="8" id="KW-1185">Reference proteome</keyword>
<dbReference type="GO" id="GO:0008156">
    <property type="term" value="P:negative regulation of DNA replication"/>
    <property type="evidence" value="ECO:0007669"/>
    <property type="project" value="UniProtKB-KW"/>
</dbReference>
<evidence type="ECO:0000256" key="6">
    <source>
        <dbReference type="SAM" id="Coils"/>
    </source>
</evidence>
<keyword evidence="6" id="KW-0175">Coiled coil</keyword>
<organism evidence="7 8">
    <name type="scientific">Liquorilactobacillus hordei DSM 19519</name>
    <dbReference type="NCBI Taxonomy" id="1423759"/>
    <lineage>
        <taxon>Bacteria</taxon>
        <taxon>Bacillati</taxon>
        <taxon>Bacillota</taxon>
        <taxon>Bacilli</taxon>
        <taxon>Lactobacillales</taxon>
        <taxon>Lactobacillaceae</taxon>
        <taxon>Liquorilactobacillus</taxon>
    </lineage>
</organism>
<keyword evidence="3" id="KW-0479">Metal-binding</keyword>
<dbReference type="EMBL" id="AZDX01000019">
    <property type="protein sequence ID" value="KRL06562.1"/>
    <property type="molecule type" value="Genomic_DNA"/>
</dbReference>
<dbReference type="STRING" id="1423759.FC92_GL000589"/>
<keyword evidence="1" id="KW-0963">Cytoplasm</keyword>
<dbReference type="AlphaFoldDB" id="A0A0R1MMK4"/>
<dbReference type="GO" id="GO:0046872">
    <property type="term" value="F:metal ion binding"/>
    <property type="evidence" value="ECO:0007669"/>
    <property type="project" value="UniProtKB-KW"/>
</dbReference>
<dbReference type="PIRSF" id="PIRSF021439">
    <property type="entry name" value="DUF972"/>
    <property type="match status" value="1"/>
</dbReference>
<gene>
    <name evidence="7" type="ORF">FC92_GL000589</name>
</gene>
<comment type="caution">
    <text evidence="7">The sequence shown here is derived from an EMBL/GenBank/DDBJ whole genome shotgun (WGS) entry which is preliminary data.</text>
</comment>
<evidence type="ECO:0000256" key="3">
    <source>
        <dbReference type="ARBA" id="ARBA00022723"/>
    </source>
</evidence>
<evidence type="ECO:0000256" key="4">
    <source>
        <dbReference type="ARBA" id="ARBA00022833"/>
    </source>
</evidence>
<keyword evidence="2" id="KW-0235">DNA replication</keyword>
<dbReference type="InterPro" id="IPR010377">
    <property type="entry name" value="YabA"/>
</dbReference>
<evidence type="ECO:0000313" key="8">
    <source>
        <dbReference type="Proteomes" id="UP000051448"/>
    </source>
</evidence>
<dbReference type="PATRIC" id="fig|1423759.3.peg.627"/>
<keyword evidence="4" id="KW-0862">Zinc</keyword>
<dbReference type="Gene3D" id="1.20.5.340">
    <property type="match status" value="1"/>
</dbReference>
<proteinExistence type="predicted"/>
<reference evidence="7 8" key="1">
    <citation type="journal article" date="2015" name="Genome Announc.">
        <title>Expanding the biotechnology potential of lactobacilli through comparative genomics of 213 strains and associated genera.</title>
        <authorList>
            <person name="Sun Z."/>
            <person name="Harris H.M."/>
            <person name="McCann A."/>
            <person name="Guo C."/>
            <person name="Argimon S."/>
            <person name="Zhang W."/>
            <person name="Yang X."/>
            <person name="Jeffery I.B."/>
            <person name="Cooney J.C."/>
            <person name="Kagawa T.F."/>
            <person name="Liu W."/>
            <person name="Song Y."/>
            <person name="Salvetti E."/>
            <person name="Wrobel A."/>
            <person name="Rasinkangas P."/>
            <person name="Parkhill J."/>
            <person name="Rea M.C."/>
            <person name="O'Sullivan O."/>
            <person name="Ritari J."/>
            <person name="Douillard F.P."/>
            <person name="Paul Ross R."/>
            <person name="Yang R."/>
            <person name="Briner A.E."/>
            <person name="Felis G.E."/>
            <person name="de Vos W.M."/>
            <person name="Barrangou R."/>
            <person name="Klaenhammer T.R."/>
            <person name="Caufield P.W."/>
            <person name="Cui Y."/>
            <person name="Zhang H."/>
            <person name="O'Toole P.W."/>
        </authorList>
    </citation>
    <scope>NUCLEOTIDE SEQUENCE [LARGE SCALE GENOMIC DNA]</scope>
    <source>
        <strain evidence="7 8">DSM 19519</strain>
    </source>
</reference>
<dbReference type="GO" id="GO:0006260">
    <property type="term" value="P:DNA replication"/>
    <property type="evidence" value="ECO:0007669"/>
    <property type="project" value="UniProtKB-KW"/>
</dbReference>
<evidence type="ECO:0000256" key="2">
    <source>
        <dbReference type="ARBA" id="ARBA00022705"/>
    </source>
</evidence>
<dbReference type="Proteomes" id="UP000051448">
    <property type="component" value="Unassembled WGS sequence"/>
</dbReference>
<evidence type="ECO:0000256" key="5">
    <source>
        <dbReference type="ARBA" id="ARBA00022880"/>
    </source>
</evidence>
<dbReference type="Pfam" id="PF06156">
    <property type="entry name" value="YabA"/>
    <property type="match status" value="1"/>
</dbReference>
<evidence type="ECO:0000256" key="1">
    <source>
        <dbReference type="ARBA" id="ARBA00022490"/>
    </source>
</evidence>